<dbReference type="Proteomes" id="UP000243498">
    <property type="component" value="Unassembled WGS sequence"/>
</dbReference>
<feature type="region of interest" description="Disordered" evidence="14">
    <location>
        <begin position="48"/>
        <end position="85"/>
    </location>
</feature>
<dbReference type="InterPro" id="IPR039627">
    <property type="entry name" value="Yme2_C"/>
</dbReference>
<evidence type="ECO:0000256" key="2">
    <source>
        <dbReference type="ARBA" id="ARBA00010320"/>
    </source>
</evidence>
<feature type="compositionally biased region" description="Basic and acidic residues" evidence="14">
    <location>
        <begin position="638"/>
        <end position="651"/>
    </location>
</feature>
<dbReference type="STRING" id="1081105.A0A162JLG5"/>
<keyword evidence="4 12" id="KW-0812">Transmembrane</keyword>
<dbReference type="PANTHER" id="PTHR32198">
    <property type="entry name" value="MITOCHONDRIAL ESCAPE PROTEIN 2"/>
    <property type="match status" value="1"/>
</dbReference>
<keyword evidence="17" id="KW-1185">Reference proteome</keyword>
<keyword evidence="13" id="KW-0175">Coiled coil</keyword>
<dbReference type="InterPro" id="IPR035979">
    <property type="entry name" value="RBD_domain_sf"/>
</dbReference>
<evidence type="ECO:0000256" key="5">
    <source>
        <dbReference type="ARBA" id="ARBA00022792"/>
    </source>
</evidence>
<accession>A0A162JLG5</accession>
<dbReference type="GO" id="GO:0006397">
    <property type="term" value="P:mRNA processing"/>
    <property type="evidence" value="ECO:0007669"/>
    <property type="project" value="UniProtKB-UniRule"/>
</dbReference>
<evidence type="ECO:0000256" key="7">
    <source>
        <dbReference type="ARBA" id="ARBA00022989"/>
    </source>
</evidence>
<feature type="coiled-coil region" evidence="13">
    <location>
        <begin position="843"/>
        <end position="870"/>
    </location>
</feature>
<feature type="domain" description="RRM" evidence="15">
    <location>
        <begin position="225"/>
        <end position="317"/>
    </location>
</feature>
<evidence type="ECO:0000259" key="15">
    <source>
        <dbReference type="PROSITE" id="PS50102"/>
    </source>
</evidence>
<evidence type="ECO:0000256" key="6">
    <source>
        <dbReference type="ARBA" id="ARBA00022946"/>
    </source>
</evidence>
<keyword evidence="12" id="KW-0507">mRNA processing</keyword>
<evidence type="ECO:0000256" key="14">
    <source>
        <dbReference type="SAM" id="MobiDB-lite"/>
    </source>
</evidence>
<feature type="transmembrane region" description="Helical" evidence="12">
    <location>
        <begin position="333"/>
        <end position="350"/>
    </location>
</feature>
<dbReference type="AlphaFoldDB" id="A0A162JLG5"/>
<evidence type="ECO:0000256" key="13">
    <source>
        <dbReference type="SAM" id="Coils"/>
    </source>
</evidence>
<comment type="subcellular location">
    <subcellularLocation>
        <location evidence="1 12">Mitochondrion inner membrane</location>
        <topology evidence="1 12">Single-pass membrane protein</topology>
    </subcellularLocation>
</comment>
<evidence type="ECO:0000256" key="11">
    <source>
        <dbReference type="PROSITE-ProRule" id="PRU00176"/>
    </source>
</evidence>
<evidence type="ECO:0000256" key="4">
    <source>
        <dbReference type="ARBA" id="ARBA00022692"/>
    </source>
</evidence>
<reference evidence="16 17" key="1">
    <citation type="journal article" date="2016" name="Genome Biol. Evol.">
        <title>Divergent and convergent evolution of fungal pathogenicity.</title>
        <authorList>
            <person name="Shang Y."/>
            <person name="Xiao G."/>
            <person name="Zheng P."/>
            <person name="Cen K."/>
            <person name="Zhan S."/>
            <person name="Wang C."/>
        </authorList>
    </citation>
    <scope>NUCLEOTIDE SEQUENCE [LARGE SCALE GENOMIC DNA]</scope>
    <source>
        <strain evidence="16 17">RCEF 4871</strain>
    </source>
</reference>
<evidence type="ECO:0000313" key="17">
    <source>
        <dbReference type="Proteomes" id="UP000243498"/>
    </source>
</evidence>
<dbReference type="PROSITE" id="PS50102">
    <property type="entry name" value="RRM"/>
    <property type="match status" value="1"/>
</dbReference>
<dbReference type="GO" id="GO:0003723">
    <property type="term" value="F:RNA binding"/>
    <property type="evidence" value="ECO:0007669"/>
    <property type="project" value="UniProtKB-UniRule"/>
</dbReference>
<comment type="similarity">
    <text evidence="2 12">Belongs to the YME2 family.</text>
</comment>
<feature type="region of interest" description="Disordered" evidence="14">
    <location>
        <begin position="632"/>
        <end position="651"/>
    </location>
</feature>
<dbReference type="InterPro" id="IPR018850">
    <property type="entry name" value="Mt_escape_2_C"/>
</dbReference>
<dbReference type="CDD" id="cd12433">
    <property type="entry name" value="RRM_Yme2p_like"/>
    <property type="match status" value="1"/>
</dbReference>
<keyword evidence="11 12" id="KW-0694">RNA-binding</keyword>
<dbReference type="OMA" id="WTPEQAW"/>
<dbReference type="InterPro" id="IPR012677">
    <property type="entry name" value="Nucleotide-bd_a/b_plait_sf"/>
</dbReference>
<dbReference type="InterPro" id="IPR027417">
    <property type="entry name" value="P-loop_NTPase"/>
</dbReference>
<name>A0A162JLG5_METRR</name>
<sequence length="875" mass="97187">MIPRRSLVAMARYPGLTTSLISLGRPPLSTVASRGTSRIFLRRPADRAWETTAVPPTPPASPFPSSPSSEPASSSSTSKEHNTGHVDVKPNESLFFFENIFPRKLSSLLRYPTETDGDITALLRRFYNASGSFDTSLDPISVVKRAIPGDIPIKVTEILPRLKDGGAFVKVQYDASISPSEIESTLLQKLEQHPLKSWFSPFRGIKARLVKGTPWLEDLYRFPSSLVKVEFVPPEPGSTAEELSEETLYSMFRRYGKIADILPQPFDSKVVPKYAHISFSRLSDAIMARNCMHGFVVTESMGGGKTGTLLRLSYAKRVKGHSIWNWLTSHPRIVIYIIAALLAGASVIIFDPIRTFFIKLHVSHSLRFTDSRLYKWFKSQTDSLSFRSSEHMDGLKTVWNHRRDVIDQLQNWLDGSSDTFVVVTGPRGSGKIEMVMDQALSGRKNVLLVDCKPIVDASGEAGTIKRLAAAVGFRPVFSWANSMSSMIDLAVQSTTGVKAGFSETLDTQVNKILHTTTGALKDIALSFRSKHDKDAQLSEDAYLEAHPENRPVIVIDNYLHKNEEMTIVYDKIAEWAASLVQNNIAHVIFLTSDSSYSKPLSRAMPDRVFRTLSLGDLEHKVAKNFVTSRLAEDDLEDPEKPAGEAKPSRHKDLNGLDECIETLGGRLTDLEFLSRRIKAGQTPRQAVDEIVTETATDMVKIYLMGKTKESEKKWSAEQAWHLIKSLAETPSLRYHQVLLSPPFASSTSSNAADGEAALEALAGAELIALKTHQGRPKLISAGKPLYQAAFSVLVRDRVLKAKMDMAIMKEMAKVEGKTIESVETELSVLGQLPRQTLETAGRVAYLLDKLDASQRKIDDLERQMVGLKKVLVEEY</sequence>
<dbReference type="Gene3D" id="3.30.70.330">
    <property type="match status" value="1"/>
</dbReference>
<dbReference type="InterPro" id="IPR000504">
    <property type="entry name" value="RRM_dom"/>
</dbReference>
<evidence type="ECO:0000256" key="3">
    <source>
        <dbReference type="ARBA" id="ARBA00020222"/>
    </source>
</evidence>
<dbReference type="OrthoDB" id="10267654at2759"/>
<comment type="function">
    <text evidence="10 12">Plays a role in maintaining the mitochondrial genome and in controlling the mtDNA escape. Involved in the regulation of mtDNA nucleotide structure and number. May have a dispensable role in early maturation of pre-rRNA.</text>
</comment>
<keyword evidence="5 12" id="KW-0999">Mitochondrion inner membrane</keyword>
<comment type="caution">
    <text evidence="16">The sequence shown here is derived from an EMBL/GenBank/DDBJ whole genome shotgun (WGS) entry which is preliminary data.</text>
</comment>
<keyword evidence="8 12" id="KW-0496">Mitochondrion</keyword>
<evidence type="ECO:0000256" key="8">
    <source>
        <dbReference type="ARBA" id="ARBA00023128"/>
    </source>
</evidence>
<dbReference type="GO" id="GO:0005743">
    <property type="term" value="C:mitochondrial inner membrane"/>
    <property type="evidence" value="ECO:0007669"/>
    <property type="project" value="UniProtKB-SubCell"/>
</dbReference>
<evidence type="ECO:0000313" key="16">
    <source>
        <dbReference type="EMBL" id="OAA43733.1"/>
    </source>
</evidence>
<gene>
    <name evidence="16" type="ORF">NOR_04308</name>
</gene>
<keyword evidence="9 12" id="KW-0472">Membrane</keyword>
<proteinExistence type="inferred from homology"/>
<dbReference type="SUPFAM" id="SSF54928">
    <property type="entry name" value="RNA-binding domain, RBD"/>
    <property type="match status" value="1"/>
</dbReference>
<keyword evidence="6" id="KW-0809">Transit peptide</keyword>
<dbReference type="Pfam" id="PF10443">
    <property type="entry name" value="RNA12"/>
    <property type="match status" value="1"/>
</dbReference>
<evidence type="ECO:0000256" key="1">
    <source>
        <dbReference type="ARBA" id="ARBA00004434"/>
    </source>
</evidence>
<protein>
    <recommendedName>
        <fullName evidence="3 12">Mitochondrial escape protein 2</fullName>
    </recommendedName>
</protein>
<keyword evidence="7 12" id="KW-1133">Transmembrane helix</keyword>
<organism evidence="16 17">
    <name type="scientific">Metarhizium rileyi (strain RCEF 4871)</name>
    <name type="common">Nomuraea rileyi</name>
    <dbReference type="NCBI Taxonomy" id="1649241"/>
    <lineage>
        <taxon>Eukaryota</taxon>
        <taxon>Fungi</taxon>
        <taxon>Dikarya</taxon>
        <taxon>Ascomycota</taxon>
        <taxon>Pezizomycotina</taxon>
        <taxon>Sordariomycetes</taxon>
        <taxon>Hypocreomycetidae</taxon>
        <taxon>Hypocreales</taxon>
        <taxon>Clavicipitaceae</taxon>
        <taxon>Metarhizium</taxon>
    </lineage>
</organism>
<evidence type="ECO:0000256" key="9">
    <source>
        <dbReference type="ARBA" id="ARBA00023136"/>
    </source>
</evidence>
<evidence type="ECO:0000256" key="12">
    <source>
        <dbReference type="RuleBase" id="RU367108"/>
    </source>
</evidence>
<dbReference type="InterPro" id="IPR034260">
    <property type="entry name" value="Yme2_RRM"/>
</dbReference>
<dbReference type="PANTHER" id="PTHR32198:SF2">
    <property type="entry name" value="MITOCHONDRIAL ESCAPE PROTEIN 2"/>
    <property type="match status" value="1"/>
</dbReference>
<feature type="compositionally biased region" description="Pro residues" evidence="14">
    <location>
        <begin position="55"/>
        <end position="65"/>
    </location>
</feature>
<dbReference type="SUPFAM" id="SSF52540">
    <property type="entry name" value="P-loop containing nucleoside triphosphate hydrolases"/>
    <property type="match status" value="1"/>
</dbReference>
<evidence type="ECO:0000256" key="10">
    <source>
        <dbReference type="ARBA" id="ARBA00025276"/>
    </source>
</evidence>
<dbReference type="EMBL" id="AZHC01000011">
    <property type="protein sequence ID" value="OAA43733.1"/>
    <property type="molecule type" value="Genomic_DNA"/>
</dbReference>
<feature type="compositionally biased region" description="Low complexity" evidence="14">
    <location>
        <begin position="66"/>
        <end position="77"/>
    </location>
</feature>